<proteinExistence type="predicted"/>
<keyword evidence="2" id="KW-1185">Reference proteome</keyword>
<reference evidence="1 2" key="1">
    <citation type="journal article" date="2018" name="Front. Plant Sci.">
        <title>Red Clover (Trifolium pratense) and Zigzag Clover (T. medium) - A Picture of Genomic Similarities and Differences.</title>
        <authorList>
            <person name="Dluhosova J."/>
            <person name="Istvanek J."/>
            <person name="Nedelnik J."/>
            <person name="Repkova J."/>
        </authorList>
    </citation>
    <scope>NUCLEOTIDE SEQUENCE [LARGE SCALE GENOMIC DNA]</scope>
    <source>
        <strain evidence="2">cv. 10/8</strain>
        <tissue evidence="1">Leaf</tissue>
    </source>
</reference>
<sequence length="65" mass="7412">NSVGQVLGQVLQHRAEHLSIVFQNFKPEYNPQSKARVNSASVEPEYNHQSMTKVNSDLVELKYNL</sequence>
<dbReference type="AlphaFoldDB" id="A0A392VT77"/>
<dbReference type="Proteomes" id="UP000265520">
    <property type="component" value="Unassembled WGS sequence"/>
</dbReference>
<name>A0A392VT77_9FABA</name>
<protein>
    <submittedName>
        <fullName evidence="1">Uncharacterized protein</fullName>
    </submittedName>
</protein>
<evidence type="ECO:0000313" key="2">
    <source>
        <dbReference type="Proteomes" id="UP000265520"/>
    </source>
</evidence>
<organism evidence="1 2">
    <name type="scientific">Trifolium medium</name>
    <dbReference type="NCBI Taxonomy" id="97028"/>
    <lineage>
        <taxon>Eukaryota</taxon>
        <taxon>Viridiplantae</taxon>
        <taxon>Streptophyta</taxon>
        <taxon>Embryophyta</taxon>
        <taxon>Tracheophyta</taxon>
        <taxon>Spermatophyta</taxon>
        <taxon>Magnoliopsida</taxon>
        <taxon>eudicotyledons</taxon>
        <taxon>Gunneridae</taxon>
        <taxon>Pentapetalae</taxon>
        <taxon>rosids</taxon>
        <taxon>fabids</taxon>
        <taxon>Fabales</taxon>
        <taxon>Fabaceae</taxon>
        <taxon>Papilionoideae</taxon>
        <taxon>50 kb inversion clade</taxon>
        <taxon>NPAAA clade</taxon>
        <taxon>Hologalegina</taxon>
        <taxon>IRL clade</taxon>
        <taxon>Trifolieae</taxon>
        <taxon>Trifolium</taxon>
    </lineage>
</organism>
<accession>A0A392VT77</accession>
<dbReference type="EMBL" id="LXQA011272685">
    <property type="protein sequence ID" value="MCI91466.1"/>
    <property type="molecule type" value="Genomic_DNA"/>
</dbReference>
<evidence type="ECO:0000313" key="1">
    <source>
        <dbReference type="EMBL" id="MCI91466.1"/>
    </source>
</evidence>
<comment type="caution">
    <text evidence="1">The sequence shown here is derived from an EMBL/GenBank/DDBJ whole genome shotgun (WGS) entry which is preliminary data.</text>
</comment>
<feature type="non-terminal residue" evidence="1">
    <location>
        <position position="1"/>
    </location>
</feature>